<reference evidence="4 5" key="1">
    <citation type="journal article" date="2013" name="BMC Genomics">
        <title>The miniature genome of a carnivorous plant Genlisea aurea contains a low number of genes and short non-coding sequences.</title>
        <authorList>
            <person name="Leushkin E.V."/>
            <person name="Sutormin R.A."/>
            <person name="Nabieva E.R."/>
            <person name="Penin A.A."/>
            <person name="Kondrashov A.S."/>
            <person name="Logacheva M.D."/>
        </authorList>
    </citation>
    <scope>NUCLEOTIDE SEQUENCE [LARGE SCALE GENOMIC DNA]</scope>
</reference>
<dbReference type="InterPro" id="IPR036322">
    <property type="entry name" value="WD40_repeat_dom_sf"/>
</dbReference>
<dbReference type="Gene3D" id="2.130.10.10">
    <property type="entry name" value="YVTN repeat-like/Quinoprotein amine dehydrogenase"/>
    <property type="match status" value="2"/>
</dbReference>
<feature type="non-terminal residue" evidence="4">
    <location>
        <position position="1"/>
    </location>
</feature>
<keyword evidence="1" id="KW-0853">WD repeat</keyword>
<feature type="region of interest" description="Disordered" evidence="3">
    <location>
        <begin position="121"/>
        <end position="166"/>
    </location>
</feature>
<accession>S8EMS8</accession>
<feature type="compositionally biased region" description="Polar residues" evidence="3">
    <location>
        <begin position="143"/>
        <end position="161"/>
    </location>
</feature>
<evidence type="ECO:0000256" key="1">
    <source>
        <dbReference type="PROSITE-ProRule" id="PRU00221"/>
    </source>
</evidence>
<keyword evidence="2" id="KW-0175">Coiled coil</keyword>
<evidence type="ECO:0000313" key="4">
    <source>
        <dbReference type="EMBL" id="EPS73997.1"/>
    </source>
</evidence>
<dbReference type="Proteomes" id="UP000015453">
    <property type="component" value="Unassembled WGS sequence"/>
</dbReference>
<feature type="repeat" description="WD" evidence="1">
    <location>
        <begin position="193"/>
        <end position="228"/>
    </location>
</feature>
<dbReference type="SMART" id="SM00320">
    <property type="entry name" value="WD40"/>
    <property type="match status" value="5"/>
</dbReference>
<name>S8EMS8_9LAMI</name>
<evidence type="ECO:0000256" key="2">
    <source>
        <dbReference type="SAM" id="Coils"/>
    </source>
</evidence>
<dbReference type="SUPFAM" id="SSF50978">
    <property type="entry name" value="WD40 repeat-like"/>
    <property type="match status" value="1"/>
</dbReference>
<feature type="coiled-coil region" evidence="2">
    <location>
        <begin position="12"/>
        <end position="60"/>
    </location>
</feature>
<dbReference type="Pfam" id="PF00400">
    <property type="entry name" value="WD40"/>
    <property type="match status" value="3"/>
</dbReference>
<gene>
    <name evidence="4" type="ORF">M569_00756</name>
</gene>
<dbReference type="PROSITE" id="PS50082">
    <property type="entry name" value="WD_REPEATS_2"/>
    <property type="match status" value="1"/>
</dbReference>
<comment type="caution">
    <text evidence="4">The sequence shown here is derived from an EMBL/GenBank/DDBJ whole genome shotgun (WGS) entry which is preliminary data.</text>
</comment>
<dbReference type="AlphaFoldDB" id="S8EMS8"/>
<dbReference type="InterPro" id="IPR015943">
    <property type="entry name" value="WD40/YVTN_repeat-like_dom_sf"/>
</dbReference>
<evidence type="ECO:0008006" key="6">
    <source>
        <dbReference type="Google" id="ProtNLM"/>
    </source>
</evidence>
<sequence>RTDQETALVKHIENLTEEAQTIRKRIEYFNIELTSVVKRLEDSQNQLARLRGENSAKASENVICLIDDDDDVDGKPSSSMKLPHLPLLAISSVAPNISQQIKKEEHGTNEVSSARFLLSNAETSVPSDGNKGNQKGDKAYKVSPQQESLKIQPQGTKMNKGQSGGSGHTELTNMICKSSSPAAMHCHTACLLSSNHRRKLRSLALCPTNEHLFVTSALDGLVNLWEVQGQGSSAKILSFTDCSSDKKRWPEDVAWHPRGDRLFSVYSADDGDSQVSCLSLNKKKAQNLQMGRTRFLKEKPHTKGIINNIAFLPWDETSFVTGGSDHAAVLWSEKDSESSWRTETLHKNHHSSAVMGVAGTRHKNIVVSAGMDKRIVLFDVSAGRVERLHQVDNKCMSVLPNPRDFNLYMVHTGTQERQIRLYDLRSSKGEIHAFGFKQESSESQSALISQSWSPDGLRLSSGSVDPVIHIFDIRYNASVPSQSIRAHQKRVFKAAWHHALPILVSISSDLNIGLHRLS</sequence>
<dbReference type="InterPro" id="IPR001680">
    <property type="entry name" value="WD40_rpt"/>
</dbReference>
<dbReference type="EMBL" id="AUSU01000222">
    <property type="protein sequence ID" value="EPS73997.1"/>
    <property type="molecule type" value="Genomic_DNA"/>
</dbReference>
<keyword evidence="5" id="KW-1185">Reference proteome</keyword>
<evidence type="ECO:0000313" key="5">
    <source>
        <dbReference type="Proteomes" id="UP000015453"/>
    </source>
</evidence>
<feature type="compositionally biased region" description="Polar residues" evidence="3">
    <location>
        <begin position="121"/>
        <end position="133"/>
    </location>
</feature>
<dbReference type="OrthoDB" id="1897642at2759"/>
<dbReference type="PANTHER" id="PTHR47232:SF1">
    <property type="entry name" value="TRANSDUCIN FAMILY PROTEIN _ WD-40 REPEAT FAMILY PROTEIN"/>
    <property type="match status" value="1"/>
</dbReference>
<dbReference type="PANTHER" id="PTHR47232">
    <property type="entry name" value="TRANSDUCIN FAMILY PROTEIN / WD-40 REPEAT FAMILY PROTEIN"/>
    <property type="match status" value="1"/>
</dbReference>
<evidence type="ECO:0000256" key="3">
    <source>
        <dbReference type="SAM" id="MobiDB-lite"/>
    </source>
</evidence>
<proteinExistence type="predicted"/>
<organism evidence="4 5">
    <name type="scientific">Genlisea aurea</name>
    <dbReference type="NCBI Taxonomy" id="192259"/>
    <lineage>
        <taxon>Eukaryota</taxon>
        <taxon>Viridiplantae</taxon>
        <taxon>Streptophyta</taxon>
        <taxon>Embryophyta</taxon>
        <taxon>Tracheophyta</taxon>
        <taxon>Spermatophyta</taxon>
        <taxon>Magnoliopsida</taxon>
        <taxon>eudicotyledons</taxon>
        <taxon>Gunneridae</taxon>
        <taxon>Pentapetalae</taxon>
        <taxon>asterids</taxon>
        <taxon>lamiids</taxon>
        <taxon>Lamiales</taxon>
        <taxon>Lentibulariaceae</taxon>
        <taxon>Genlisea</taxon>
    </lineage>
</organism>
<protein>
    <recommendedName>
        <fullName evidence="6">Anaphase-promoting complex subunit 4 WD40 domain-containing protein</fullName>
    </recommendedName>
</protein>